<evidence type="ECO:0000256" key="1">
    <source>
        <dbReference type="ARBA" id="ARBA00004651"/>
    </source>
</evidence>
<feature type="transmembrane region" description="Helical" evidence="8">
    <location>
        <begin position="73"/>
        <end position="95"/>
    </location>
</feature>
<reference evidence="9 10" key="1">
    <citation type="submission" date="2018-10" db="EMBL/GenBank/DDBJ databases">
        <title>Isolation of pseudouridimycin from Streptomyces albus DSM 40763.</title>
        <authorList>
            <person name="Rosenqvist P."/>
            <person name="Metsae-Ketelae M."/>
            <person name="Virta P."/>
        </authorList>
    </citation>
    <scope>NUCLEOTIDE SEQUENCE [LARGE SCALE GENOMIC DNA]</scope>
    <source>
        <strain evidence="9 10">DSM 40763</strain>
    </source>
</reference>
<feature type="region of interest" description="Disordered" evidence="7">
    <location>
        <begin position="184"/>
        <end position="210"/>
    </location>
</feature>
<evidence type="ECO:0000256" key="2">
    <source>
        <dbReference type="ARBA" id="ARBA00010388"/>
    </source>
</evidence>
<keyword evidence="5 8" id="KW-1133">Transmembrane helix</keyword>
<gene>
    <name evidence="9" type="ORF">D8771_01580</name>
</gene>
<dbReference type="Gene3D" id="1.10.287.3510">
    <property type="match status" value="1"/>
</dbReference>
<dbReference type="PANTHER" id="PTHR34583:SF2">
    <property type="entry name" value="ANTIPORTER SUBUNIT MNHC2-RELATED"/>
    <property type="match status" value="1"/>
</dbReference>
<dbReference type="GO" id="GO:0005886">
    <property type="term" value="C:plasma membrane"/>
    <property type="evidence" value="ECO:0007669"/>
    <property type="project" value="UniProtKB-SubCell"/>
</dbReference>
<feature type="compositionally biased region" description="Acidic residues" evidence="7">
    <location>
        <begin position="191"/>
        <end position="201"/>
    </location>
</feature>
<evidence type="ECO:0000256" key="8">
    <source>
        <dbReference type="SAM" id="Phobius"/>
    </source>
</evidence>
<evidence type="ECO:0000256" key="4">
    <source>
        <dbReference type="ARBA" id="ARBA00022692"/>
    </source>
</evidence>
<dbReference type="InterPro" id="IPR050601">
    <property type="entry name" value="CPA3_antiporter_subunitC"/>
</dbReference>
<evidence type="ECO:0000313" key="9">
    <source>
        <dbReference type="EMBL" id="TGG89615.1"/>
    </source>
</evidence>
<proteinExistence type="inferred from homology"/>
<keyword evidence="6 8" id="KW-0472">Membrane</keyword>
<dbReference type="EMBL" id="RCIY01000002">
    <property type="protein sequence ID" value="TGG89615.1"/>
    <property type="molecule type" value="Genomic_DNA"/>
</dbReference>
<feature type="transmembrane region" description="Helical" evidence="8">
    <location>
        <begin position="6"/>
        <end position="24"/>
    </location>
</feature>
<dbReference type="AlphaFoldDB" id="A0A6C1BYP5"/>
<comment type="caution">
    <text evidence="9">The sequence shown here is derived from an EMBL/GenBank/DDBJ whole genome shotgun (WGS) entry which is preliminary data.</text>
</comment>
<dbReference type="Proteomes" id="UP000298111">
    <property type="component" value="Unassembled WGS sequence"/>
</dbReference>
<accession>A0A6C1BYP5</accession>
<organism evidence="9 10">
    <name type="scientific">Streptomyces albus</name>
    <dbReference type="NCBI Taxonomy" id="1888"/>
    <lineage>
        <taxon>Bacteria</taxon>
        <taxon>Bacillati</taxon>
        <taxon>Actinomycetota</taxon>
        <taxon>Actinomycetes</taxon>
        <taxon>Kitasatosporales</taxon>
        <taxon>Streptomycetaceae</taxon>
        <taxon>Streptomyces</taxon>
    </lineage>
</organism>
<dbReference type="PANTHER" id="PTHR34583">
    <property type="entry name" value="ANTIPORTER SUBUNIT MNHC2-RELATED"/>
    <property type="match status" value="1"/>
</dbReference>
<keyword evidence="4 8" id="KW-0812">Transmembrane</keyword>
<evidence type="ECO:0000256" key="7">
    <source>
        <dbReference type="SAM" id="MobiDB-lite"/>
    </source>
</evidence>
<dbReference type="RefSeq" id="WP_016468394.1">
    <property type="nucleotide sequence ID" value="NZ_BBQG01000017.1"/>
</dbReference>
<sequence length="210" mass="23234">MSATLALVACGGVLFAAGTALLLARPLTRILLGAVLIGNGVNLLVLATSGPAGQAALLHPGSDPKDMADPLPQAFILTAIVITLAVTAFLVTMAYRSWQHSGNDDVPDDMEDIRVVRRATYAEERERLRAAYRRHRLEYRALAHDQEELAAREHSAYQRMGTVRDRYKEMRRRARADARAFRARQARAEETAEETLGEDDPWQTILGADR</sequence>
<evidence type="ECO:0000256" key="5">
    <source>
        <dbReference type="ARBA" id="ARBA00022989"/>
    </source>
</evidence>
<dbReference type="NCBIfam" id="NF005929">
    <property type="entry name" value="PRK07946.1"/>
    <property type="match status" value="1"/>
</dbReference>
<evidence type="ECO:0000256" key="6">
    <source>
        <dbReference type="ARBA" id="ARBA00023136"/>
    </source>
</evidence>
<evidence type="ECO:0000313" key="10">
    <source>
        <dbReference type="Proteomes" id="UP000298111"/>
    </source>
</evidence>
<dbReference type="Pfam" id="PF00420">
    <property type="entry name" value="Oxidored_q2"/>
    <property type="match status" value="1"/>
</dbReference>
<dbReference type="InterPro" id="IPR039428">
    <property type="entry name" value="NUOK/Mnh_C1-like"/>
</dbReference>
<protein>
    <submittedName>
        <fullName evidence="9">Na(+)/H(+) antiporter subunit C</fullName>
    </submittedName>
</protein>
<evidence type="ECO:0000256" key="3">
    <source>
        <dbReference type="ARBA" id="ARBA00022475"/>
    </source>
</evidence>
<comment type="subcellular location">
    <subcellularLocation>
        <location evidence="1">Cell membrane</location>
        <topology evidence="1">Multi-pass membrane protein</topology>
    </subcellularLocation>
</comment>
<feature type="transmembrane region" description="Helical" evidence="8">
    <location>
        <begin position="31"/>
        <end position="53"/>
    </location>
</feature>
<name>A0A6C1BYP5_9ACTN</name>
<keyword evidence="3" id="KW-1003">Cell membrane</keyword>
<comment type="similarity">
    <text evidence="2">Belongs to the CPA3 antiporters (TC 2.A.63) subunit C family.</text>
</comment>
<dbReference type="GeneID" id="75184266"/>